<evidence type="ECO:0000313" key="2">
    <source>
        <dbReference type="Proteomes" id="UP000070133"/>
    </source>
</evidence>
<name>A0A139HM48_9PEZI</name>
<dbReference type="EMBL" id="LFZN01000030">
    <property type="protein sequence ID" value="KXT03493.1"/>
    <property type="molecule type" value="Genomic_DNA"/>
</dbReference>
<dbReference type="AlphaFoldDB" id="A0A139HM48"/>
<sequence>MAVVTPGLQKRLLGSGRDDVAGAHTGAAPAIDKGDVTPKISFFAKQPILPPKGFRGNPDGKLPVARPCPNAFGPTNRLKVAGLDHKFPKLEKLSWPWPDVLVVINDN</sequence>
<comment type="caution">
    <text evidence="1">The sequence shown here is derived from an EMBL/GenBank/DDBJ whole genome shotgun (WGS) entry which is preliminary data.</text>
</comment>
<organism evidence="1 2">
    <name type="scientific">Pseudocercospora eumusae</name>
    <dbReference type="NCBI Taxonomy" id="321146"/>
    <lineage>
        <taxon>Eukaryota</taxon>
        <taxon>Fungi</taxon>
        <taxon>Dikarya</taxon>
        <taxon>Ascomycota</taxon>
        <taxon>Pezizomycotina</taxon>
        <taxon>Dothideomycetes</taxon>
        <taxon>Dothideomycetidae</taxon>
        <taxon>Mycosphaerellales</taxon>
        <taxon>Mycosphaerellaceae</taxon>
        <taxon>Pseudocercospora</taxon>
    </lineage>
</organism>
<keyword evidence="2" id="KW-1185">Reference proteome</keyword>
<proteinExistence type="predicted"/>
<accession>A0A139HM48</accession>
<evidence type="ECO:0000313" key="1">
    <source>
        <dbReference type="EMBL" id="KXT03493.1"/>
    </source>
</evidence>
<dbReference type="Proteomes" id="UP000070133">
    <property type="component" value="Unassembled WGS sequence"/>
</dbReference>
<gene>
    <name evidence="1" type="ORF">AC578_1661</name>
</gene>
<reference evidence="1 2" key="1">
    <citation type="submission" date="2015-07" db="EMBL/GenBank/DDBJ databases">
        <title>Comparative genomics of the Sigatoka disease complex on banana suggests a link between parallel evolutionary changes in Pseudocercospora fijiensis and Pseudocercospora eumusae and increased virulence on the banana host.</title>
        <authorList>
            <person name="Chang T.-C."/>
            <person name="Salvucci A."/>
            <person name="Crous P.W."/>
            <person name="Stergiopoulos I."/>
        </authorList>
    </citation>
    <scope>NUCLEOTIDE SEQUENCE [LARGE SCALE GENOMIC DNA]</scope>
    <source>
        <strain evidence="1 2">CBS 114824</strain>
    </source>
</reference>
<protein>
    <submittedName>
        <fullName evidence="1">Uncharacterized protein</fullName>
    </submittedName>
</protein>